<feature type="compositionally biased region" description="Basic and acidic residues" evidence="5">
    <location>
        <begin position="354"/>
        <end position="367"/>
    </location>
</feature>
<evidence type="ECO:0000259" key="6">
    <source>
        <dbReference type="Pfam" id="PF01494"/>
    </source>
</evidence>
<dbReference type="PANTHER" id="PTHR46972">
    <property type="entry name" value="MONOOXYGENASE ASQM-RELATED"/>
    <property type="match status" value="1"/>
</dbReference>
<dbReference type="EMBL" id="CAUYUJ010019838">
    <property type="protein sequence ID" value="CAK0894053.1"/>
    <property type="molecule type" value="Genomic_DNA"/>
</dbReference>
<evidence type="ECO:0000256" key="3">
    <source>
        <dbReference type="ARBA" id="ARBA00023002"/>
    </source>
</evidence>
<keyword evidence="2" id="KW-0274">FAD</keyword>
<gene>
    <name evidence="7" type="ORF">PCOR1329_LOCUS73203</name>
</gene>
<evidence type="ECO:0000256" key="1">
    <source>
        <dbReference type="ARBA" id="ARBA00022630"/>
    </source>
</evidence>
<feature type="region of interest" description="Disordered" evidence="5">
    <location>
        <begin position="354"/>
        <end position="387"/>
    </location>
</feature>
<dbReference type="InterPro" id="IPR002938">
    <property type="entry name" value="FAD-bd"/>
</dbReference>
<dbReference type="SUPFAM" id="SSF51905">
    <property type="entry name" value="FAD/NAD(P)-binding domain"/>
    <property type="match status" value="1"/>
</dbReference>
<dbReference type="PRINTS" id="PR00420">
    <property type="entry name" value="RNGMNOXGNASE"/>
</dbReference>
<feature type="domain" description="FAD-binding" evidence="6">
    <location>
        <begin position="117"/>
        <end position="324"/>
    </location>
</feature>
<keyword evidence="8" id="KW-1185">Reference proteome</keyword>
<organism evidence="7 8">
    <name type="scientific">Prorocentrum cordatum</name>
    <dbReference type="NCBI Taxonomy" id="2364126"/>
    <lineage>
        <taxon>Eukaryota</taxon>
        <taxon>Sar</taxon>
        <taxon>Alveolata</taxon>
        <taxon>Dinophyceae</taxon>
        <taxon>Prorocentrales</taxon>
        <taxon>Prorocentraceae</taxon>
        <taxon>Prorocentrum</taxon>
    </lineage>
</organism>
<dbReference type="InterPro" id="IPR036188">
    <property type="entry name" value="FAD/NAD-bd_sf"/>
</dbReference>
<comment type="caution">
    <text evidence="7">The sequence shown here is derived from an EMBL/GenBank/DDBJ whole genome shotgun (WGS) entry which is preliminary data.</text>
</comment>
<reference evidence="7" key="1">
    <citation type="submission" date="2023-10" db="EMBL/GenBank/DDBJ databases">
        <authorList>
            <person name="Chen Y."/>
            <person name="Shah S."/>
            <person name="Dougan E. K."/>
            <person name="Thang M."/>
            <person name="Chan C."/>
        </authorList>
    </citation>
    <scope>NUCLEOTIDE SEQUENCE [LARGE SCALE GENOMIC DNA]</scope>
</reference>
<dbReference type="Gene3D" id="3.50.50.60">
    <property type="entry name" value="FAD/NAD(P)-binding domain"/>
    <property type="match status" value="2"/>
</dbReference>
<dbReference type="PANTHER" id="PTHR46972:SF1">
    <property type="entry name" value="FAD DEPENDENT OXIDOREDUCTASE DOMAIN-CONTAINING PROTEIN"/>
    <property type="match status" value="1"/>
</dbReference>
<proteinExistence type="predicted"/>
<sequence length="387" mass="41790">MDLDVAVVGASLGGLSAANVLHRLGARVVVFECFCHGFHNRGGALGAVDVDLVRKIRGDVTGHRRPIKGHGHFYGDLWQYLYEGLPEGVVQFGVDVQEILDSSSDSPQLLIGDDTRRFDLIVGADGGRSTVRKYVTDQLPTYAGYTVWRGLVPMAGIDGPPSGSTTIRGVQYATLGFPCAGPPGAGDLWNCGVYMLMPVTEIEAPSRNRQVKSGMKSVPDWFVPFIRRFFGDWNAKFWQQCSDQGKVSPHPVWEFAADRVVANRIVLLGDAAHMASPRTGAGAYTAMCDSVVLGEALQKEETLGGALRRYNSSTVKRGKQLYQRSRAAAMSFAPPDCVPVSPLTLLEDALGHKLEDPPKVDSSREGKQSPVGFLARVISGPPCSSKD</sequence>
<name>A0ABN9X3X4_9DINO</name>
<evidence type="ECO:0000256" key="4">
    <source>
        <dbReference type="ARBA" id="ARBA00023033"/>
    </source>
</evidence>
<protein>
    <recommendedName>
        <fullName evidence="6">FAD-binding domain-containing protein</fullName>
    </recommendedName>
</protein>
<keyword evidence="3" id="KW-0560">Oxidoreductase</keyword>
<accession>A0ABN9X3X4</accession>
<evidence type="ECO:0000313" key="7">
    <source>
        <dbReference type="EMBL" id="CAK0894053.1"/>
    </source>
</evidence>
<keyword evidence="1" id="KW-0285">Flavoprotein</keyword>
<keyword evidence="4" id="KW-0503">Monooxygenase</keyword>
<evidence type="ECO:0000256" key="5">
    <source>
        <dbReference type="SAM" id="MobiDB-lite"/>
    </source>
</evidence>
<dbReference type="Pfam" id="PF01494">
    <property type="entry name" value="FAD_binding_3"/>
    <property type="match status" value="1"/>
</dbReference>
<evidence type="ECO:0000313" key="8">
    <source>
        <dbReference type="Proteomes" id="UP001189429"/>
    </source>
</evidence>
<evidence type="ECO:0000256" key="2">
    <source>
        <dbReference type="ARBA" id="ARBA00022827"/>
    </source>
</evidence>
<dbReference type="Proteomes" id="UP001189429">
    <property type="component" value="Unassembled WGS sequence"/>
</dbReference>